<gene>
    <name evidence="2" type="ORF">B296_00050886</name>
</gene>
<evidence type="ECO:0000256" key="1">
    <source>
        <dbReference type="SAM" id="MobiDB-lite"/>
    </source>
</evidence>
<sequence length="128" mass="14033">MRRRRSRPSRTGNTNSVPSGDRFSSRGPSRTQAIVPESWFERDSCAAHPQERYVVGGRCGGERGASHVVLLFGSLSRKPFVDGMPGRKHSIDRGRSDVTCRPQSSSPRVSSPRIGSSTVNFGSLILDF</sequence>
<evidence type="ECO:0000313" key="2">
    <source>
        <dbReference type="EMBL" id="RRT49137.1"/>
    </source>
</evidence>
<reference evidence="2 3" key="1">
    <citation type="journal article" date="2014" name="Agronomy (Basel)">
        <title>A Draft Genome Sequence for Ensete ventricosum, the Drought-Tolerant Tree Against Hunger.</title>
        <authorList>
            <person name="Harrison J."/>
            <person name="Moore K.A."/>
            <person name="Paszkiewicz K."/>
            <person name="Jones T."/>
            <person name="Grant M."/>
            <person name="Ambacheew D."/>
            <person name="Muzemil S."/>
            <person name="Studholme D.J."/>
        </authorList>
    </citation>
    <scope>NUCLEOTIDE SEQUENCE [LARGE SCALE GENOMIC DNA]</scope>
</reference>
<feature type="region of interest" description="Disordered" evidence="1">
    <location>
        <begin position="83"/>
        <end position="114"/>
    </location>
</feature>
<evidence type="ECO:0000313" key="3">
    <source>
        <dbReference type="Proteomes" id="UP000287651"/>
    </source>
</evidence>
<dbReference type="EMBL" id="AMZH03013514">
    <property type="protein sequence ID" value="RRT49137.1"/>
    <property type="molecule type" value="Genomic_DNA"/>
</dbReference>
<name>A0A426YBQ1_ENSVE</name>
<feature type="compositionally biased region" description="Low complexity" evidence="1">
    <location>
        <begin position="101"/>
        <end position="114"/>
    </location>
</feature>
<dbReference type="AlphaFoldDB" id="A0A426YBQ1"/>
<organism evidence="2 3">
    <name type="scientific">Ensete ventricosum</name>
    <name type="common">Abyssinian banana</name>
    <name type="synonym">Musa ensete</name>
    <dbReference type="NCBI Taxonomy" id="4639"/>
    <lineage>
        <taxon>Eukaryota</taxon>
        <taxon>Viridiplantae</taxon>
        <taxon>Streptophyta</taxon>
        <taxon>Embryophyta</taxon>
        <taxon>Tracheophyta</taxon>
        <taxon>Spermatophyta</taxon>
        <taxon>Magnoliopsida</taxon>
        <taxon>Liliopsida</taxon>
        <taxon>Zingiberales</taxon>
        <taxon>Musaceae</taxon>
        <taxon>Ensete</taxon>
    </lineage>
</organism>
<comment type="caution">
    <text evidence="2">The sequence shown here is derived from an EMBL/GenBank/DDBJ whole genome shotgun (WGS) entry which is preliminary data.</text>
</comment>
<proteinExistence type="predicted"/>
<feature type="region of interest" description="Disordered" evidence="1">
    <location>
        <begin position="1"/>
        <end position="31"/>
    </location>
</feature>
<dbReference type="Proteomes" id="UP000287651">
    <property type="component" value="Unassembled WGS sequence"/>
</dbReference>
<feature type="compositionally biased region" description="Basic and acidic residues" evidence="1">
    <location>
        <begin position="89"/>
        <end position="98"/>
    </location>
</feature>
<accession>A0A426YBQ1</accession>
<protein>
    <submittedName>
        <fullName evidence="2">Uncharacterized protein</fullName>
    </submittedName>
</protein>